<sequence length="103" mass="12088">MSSEADKMILDSVKENTRMKKTITHLEEENKRLKDKIKLLEIHHSNNERMIDLLKRHKDEQQALGLHIIDPTKFEPPNIGKKRKLEHGEGSQVPRDEGEQKKE</sequence>
<comment type="caution">
    <text evidence="3">The sequence shown here is derived from an EMBL/GenBank/DDBJ whole genome shotgun (WGS) entry which is preliminary data.</text>
</comment>
<feature type="region of interest" description="Disordered" evidence="2">
    <location>
        <begin position="66"/>
        <end position="103"/>
    </location>
</feature>
<evidence type="ECO:0000313" key="3">
    <source>
        <dbReference type="EMBL" id="KZM87706.1"/>
    </source>
</evidence>
<feature type="compositionally biased region" description="Basic and acidic residues" evidence="2">
    <location>
        <begin position="86"/>
        <end position="103"/>
    </location>
</feature>
<gene>
    <name evidence="3" type="ORF">DCAR_024807</name>
</gene>
<organism evidence="3">
    <name type="scientific">Daucus carota subsp. sativus</name>
    <name type="common">Carrot</name>
    <dbReference type="NCBI Taxonomy" id="79200"/>
    <lineage>
        <taxon>Eukaryota</taxon>
        <taxon>Viridiplantae</taxon>
        <taxon>Streptophyta</taxon>
        <taxon>Embryophyta</taxon>
        <taxon>Tracheophyta</taxon>
        <taxon>Spermatophyta</taxon>
        <taxon>Magnoliopsida</taxon>
        <taxon>eudicotyledons</taxon>
        <taxon>Gunneridae</taxon>
        <taxon>Pentapetalae</taxon>
        <taxon>asterids</taxon>
        <taxon>campanulids</taxon>
        <taxon>Apiales</taxon>
        <taxon>Apiaceae</taxon>
        <taxon>Apioideae</taxon>
        <taxon>Scandiceae</taxon>
        <taxon>Daucinae</taxon>
        <taxon>Daucus</taxon>
        <taxon>Daucus sect. Daucus</taxon>
    </lineage>
</organism>
<proteinExistence type="predicted"/>
<dbReference type="Gramene" id="KZM87706">
    <property type="protein sequence ID" value="KZM87706"/>
    <property type="gene ID" value="DCAR_024807"/>
</dbReference>
<reference evidence="3" key="1">
    <citation type="journal article" date="2016" name="Nat. Genet.">
        <title>A high-quality carrot genome assembly provides new insights into carotenoid accumulation and asterid genome evolution.</title>
        <authorList>
            <person name="Iorizzo M."/>
            <person name="Ellison S."/>
            <person name="Senalik D."/>
            <person name="Zeng P."/>
            <person name="Satapoomin P."/>
            <person name="Huang J."/>
            <person name="Bowman M."/>
            <person name="Iovene M."/>
            <person name="Sanseverino W."/>
            <person name="Cavagnaro P."/>
            <person name="Yildiz M."/>
            <person name="Macko-Podgorni A."/>
            <person name="Moranska E."/>
            <person name="Grzebelus E."/>
            <person name="Grzebelus D."/>
            <person name="Ashrafi H."/>
            <person name="Zheng Z."/>
            <person name="Cheng S."/>
            <person name="Spooner D."/>
            <person name="Van Deynze A."/>
            <person name="Simon P."/>
        </authorList>
    </citation>
    <scope>NUCLEOTIDE SEQUENCE [LARGE SCALE GENOMIC DNA]</scope>
    <source>
        <tissue evidence="3">Leaf</tissue>
    </source>
</reference>
<protein>
    <submittedName>
        <fullName evidence="3">Uncharacterized protein</fullName>
    </submittedName>
</protein>
<evidence type="ECO:0000256" key="1">
    <source>
        <dbReference type="SAM" id="Coils"/>
    </source>
</evidence>
<keyword evidence="1" id="KW-0175">Coiled coil</keyword>
<dbReference type="AlphaFoldDB" id="A0A164TM07"/>
<feature type="coiled-coil region" evidence="1">
    <location>
        <begin position="16"/>
        <end position="43"/>
    </location>
</feature>
<dbReference type="EMBL" id="LNRQ01000007">
    <property type="protein sequence ID" value="KZM87706.1"/>
    <property type="molecule type" value="Genomic_DNA"/>
</dbReference>
<accession>A0A164TM07</accession>
<name>A0A164TM07_DAUCS</name>
<evidence type="ECO:0000256" key="2">
    <source>
        <dbReference type="SAM" id="MobiDB-lite"/>
    </source>
</evidence>